<dbReference type="RefSeq" id="XP_066698022.1">
    <property type="nucleotide sequence ID" value="XM_066845624.1"/>
</dbReference>
<accession>A0ABR1Q7K3</accession>
<proteinExistence type="predicted"/>
<dbReference type="EMBL" id="JAQQWE010000006">
    <property type="protein sequence ID" value="KAK7948516.1"/>
    <property type="molecule type" value="Genomic_DNA"/>
</dbReference>
<reference evidence="1 2" key="1">
    <citation type="submission" date="2023-01" db="EMBL/GenBank/DDBJ databases">
        <title>Analysis of 21 Apiospora genomes using comparative genomics revels a genus with tremendous synthesis potential of carbohydrate active enzymes and secondary metabolites.</title>
        <authorList>
            <person name="Sorensen T."/>
        </authorList>
    </citation>
    <scope>NUCLEOTIDE SEQUENCE [LARGE SCALE GENOMIC DNA]</scope>
    <source>
        <strain evidence="1 2">CBS 24483</strain>
    </source>
</reference>
<sequence>MSDHTYWAWDEARNVLPSGPSAAKDIEFIASVMIRNDVTQKAILAIQRDRAVGANKCCFESTEANAPYWKELVGSSAGGPRYRMLMGYHASAGN</sequence>
<dbReference type="Proteomes" id="UP001391051">
    <property type="component" value="Unassembled WGS sequence"/>
</dbReference>
<evidence type="ECO:0000313" key="2">
    <source>
        <dbReference type="Proteomes" id="UP001391051"/>
    </source>
</evidence>
<keyword evidence="2" id="KW-1185">Reference proteome</keyword>
<comment type="caution">
    <text evidence="1">The sequence shown here is derived from an EMBL/GenBank/DDBJ whole genome shotgun (WGS) entry which is preliminary data.</text>
</comment>
<gene>
    <name evidence="1" type="ORF">PG986_009402</name>
</gene>
<dbReference type="GeneID" id="92078686"/>
<name>A0ABR1Q7K3_9PEZI</name>
<organism evidence="1 2">
    <name type="scientific">Apiospora aurea</name>
    <dbReference type="NCBI Taxonomy" id="335848"/>
    <lineage>
        <taxon>Eukaryota</taxon>
        <taxon>Fungi</taxon>
        <taxon>Dikarya</taxon>
        <taxon>Ascomycota</taxon>
        <taxon>Pezizomycotina</taxon>
        <taxon>Sordariomycetes</taxon>
        <taxon>Xylariomycetidae</taxon>
        <taxon>Amphisphaeriales</taxon>
        <taxon>Apiosporaceae</taxon>
        <taxon>Apiospora</taxon>
    </lineage>
</organism>
<evidence type="ECO:0000313" key="1">
    <source>
        <dbReference type="EMBL" id="KAK7948516.1"/>
    </source>
</evidence>
<protein>
    <submittedName>
        <fullName evidence="1">Uncharacterized protein</fullName>
    </submittedName>
</protein>